<comment type="caution">
    <text evidence="2">The sequence shown here is derived from an EMBL/GenBank/DDBJ whole genome shotgun (WGS) entry which is preliminary data.</text>
</comment>
<feature type="region of interest" description="Disordered" evidence="1">
    <location>
        <begin position="1"/>
        <end position="67"/>
    </location>
</feature>
<keyword evidence="3" id="KW-1185">Reference proteome</keyword>
<dbReference type="AlphaFoldDB" id="A0A2U2RH85"/>
<name>A0A2U2RH85_9MICO</name>
<dbReference type="EMBL" id="QFKX01000006">
    <property type="protein sequence ID" value="PWH05214.1"/>
    <property type="molecule type" value="Genomic_DNA"/>
</dbReference>
<protein>
    <submittedName>
        <fullName evidence="2">Uncharacterized protein</fullName>
    </submittedName>
</protein>
<sequence length="67" mass="7021">MIHTSPSGTSADHFDYLDNSEDSSDVCSDPVHATATSTGKEHGPFLPESIADAQGETTEAITRAASR</sequence>
<feature type="compositionally biased region" description="Polar residues" evidence="1">
    <location>
        <begin position="1"/>
        <end position="10"/>
    </location>
</feature>
<organism evidence="2 3">
    <name type="scientific">Brachybacterium endophyticum</name>
    <dbReference type="NCBI Taxonomy" id="2182385"/>
    <lineage>
        <taxon>Bacteria</taxon>
        <taxon>Bacillati</taxon>
        <taxon>Actinomycetota</taxon>
        <taxon>Actinomycetes</taxon>
        <taxon>Micrococcales</taxon>
        <taxon>Dermabacteraceae</taxon>
        <taxon>Brachybacterium</taxon>
    </lineage>
</organism>
<dbReference type="Proteomes" id="UP000245590">
    <property type="component" value="Unassembled WGS sequence"/>
</dbReference>
<gene>
    <name evidence="2" type="ORF">DEO23_14130</name>
</gene>
<proteinExistence type="predicted"/>
<accession>A0A2U2RH85</accession>
<reference evidence="2 3" key="1">
    <citation type="submission" date="2018-05" db="EMBL/GenBank/DDBJ databases">
        <title>Brachybacterium sp. M1HQ-2T, whole genome shotgun sequence.</title>
        <authorList>
            <person name="Tuo L."/>
        </authorList>
    </citation>
    <scope>NUCLEOTIDE SEQUENCE [LARGE SCALE GENOMIC DNA]</scope>
    <source>
        <strain evidence="2 3">M1HQ-2</strain>
    </source>
</reference>
<evidence type="ECO:0000256" key="1">
    <source>
        <dbReference type="SAM" id="MobiDB-lite"/>
    </source>
</evidence>
<evidence type="ECO:0000313" key="3">
    <source>
        <dbReference type="Proteomes" id="UP000245590"/>
    </source>
</evidence>
<dbReference type="RefSeq" id="WP_109276676.1">
    <property type="nucleotide sequence ID" value="NZ_QFKX01000006.1"/>
</dbReference>
<evidence type="ECO:0000313" key="2">
    <source>
        <dbReference type="EMBL" id="PWH05214.1"/>
    </source>
</evidence>